<dbReference type="GO" id="GO:0009055">
    <property type="term" value="F:electron transfer activity"/>
    <property type="evidence" value="ECO:0007669"/>
    <property type="project" value="UniProtKB-ARBA"/>
</dbReference>
<feature type="domain" description="2Fe-2S ferredoxin-type" evidence="12">
    <location>
        <begin position="57"/>
        <end position="161"/>
    </location>
</feature>
<evidence type="ECO:0000256" key="4">
    <source>
        <dbReference type="ARBA" id="ARBA00012780"/>
    </source>
</evidence>
<keyword evidence="6" id="KW-0732">Signal</keyword>
<dbReference type="InterPro" id="IPR012675">
    <property type="entry name" value="Beta-grasp_dom_sf"/>
</dbReference>
<evidence type="ECO:0000313" key="13">
    <source>
        <dbReference type="EMBL" id="CAK9169617.1"/>
    </source>
</evidence>
<accession>A0ABC8TNI3</accession>
<dbReference type="GO" id="GO:0009507">
    <property type="term" value="C:chloroplast"/>
    <property type="evidence" value="ECO:0007669"/>
    <property type="project" value="UniProtKB-ARBA"/>
</dbReference>
<dbReference type="InterPro" id="IPR006058">
    <property type="entry name" value="2Fe2S_fd_BS"/>
</dbReference>
<evidence type="ECO:0000256" key="8">
    <source>
        <dbReference type="ARBA" id="ARBA00023014"/>
    </source>
</evidence>
<keyword evidence="8" id="KW-0411">Iron-sulfur</keyword>
<evidence type="ECO:0000256" key="7">
    <source>
        <dbReference type="ARBA" id="ARBA00022801"/>
    </source>
</evidence>
<proteinExistence type="inferred from homology"/>
<keyword evidence="14" id="KW-1185">Reference proteome</keyword>
<keyword evidence="5" id="KW-0408">Iron</keyword>
<comment type="function">
    <text evidence="2">Ferredoxins are iron-sulfur proteins that transfer electrons in a wide variety of metabolic reactions.</text>
</comment>
<evidence type="ECO:0000256" key="6">
    <source>
        <dbReference type="ARBA" id="ARBA00022729"/>
    </source>
</evidence>
<dbReference type="EMBL" id="CAUOFW020005328">
    <property type="protein sequence ID" value="CAK9169617.1"/>
    <property type="molecule type" value="Genomic_DNA"/>
</dbReference>
<keyword evidence="5" id="KW-0001">2Fe-2S</keyword>
<dbReference type="PROSITE" id="PS00197">
    <property type="entry name" value="2FE2S_FER_1"/>
    <property type="match status" value="1"/>
</dbReference>
<gene>
    <name evidence="13" type="ORF">ILEXP_LOCUS39078</name>
</gene>
<name>A0ABC8TNI3_9AQUA</name>
<sequence>MSTATLSSHCMFTIVPPSRSTSAFIKSPSSLGSVKSISKTFGLKSTYGFRASAMAVYKIKLIGENGEETEFEAPDDAYILDSAENVGIQLPYSCRAGACSTCAGKIALGSVDQSDGSFLDGSQMMADRESERHPKKHTLGRKRFVQSVILPKEEIKTKEGGQSCYSTTKKASKSDEAEKLRCKPTFSDIERGSRGGSRDGRIVSLGIGINYGQIANNLPSPSRVAILLTSVNISRVKLYDADPNVLSAFSNSNVDFVIGLGNEYLQTMTDPVQAQTWIQQNVQPYLPQTKISCITVGNEVLSGNDTQLMSYLLPAVQTIYGVLVNLGLSKQVYVTTAHSLEILGNSFPPSAGAFQQDLAEYIQPILNFHSQTNSPFLINAYPYFAYKDDPDQVSLEYVLFQPNPGVTDPITNLNYDNMLYAQIDAVYSSIKAMGYTDVQVKISETGWPSKGDPNEVGATPENAEIYNGNLLQRIEQQQGTPAKPSVPIDIYVFALFNEDLKPGPTSERNYGLYYPNGTPVYNIGLQGYLPQMDYSASQKNALSICTLLLFSLVSLIYV</sequence>
<dbReference type="Proteomes" id="UP001642360">
    <property type="component" value="Unassembled WGS sequence"/>
</dbReference>
<protein>
    <recommendedName>
        <fullName evidence="4">glucan endo-1,3-beta-D-glucosidase</fullName>
        <ecNumber evidence="4">3.2.1.39</ecNumber>
    </recommendedName>
</protein>
<dbReference type="InterPro" id="IPR017853">
    <property type="entry name" value="GH"/>
</dbReference>
<dbReference type="InterPro" id="IPR044965">
    <property type="entry name" value="Glyco_hydro_17_plant"/>
</dbReference>
<evidence type="ECO:0000256" key="9">
    <source>
        <dbReference type="ARBA" id="ARBA00023295"/>
    </source>
</evidence>
<dbReference type="SUPFAM" id="SSF54292">
    <property type="entry name" value="2Fe-2S ferredoxin-like"/>
    <property type="match status" value="1"/>
</dbReference>
<dbReference type="PANTHER" id="PTHR32227">
    <property type="entry name" value="GLUCAN ENDO-1,3-BETA-GLUCOSIDASE BG1-RELATED-RELATED"/>
    <property type="match status" value="1"/>
</dbReference>
<evidence type="ECO:0000256" key="11">
    <source>
        <dbReference type="RuleBase" id="RU004335"/>
    </source>
</evidence>
<dbReference type="InterPro" id="IPR000490">
    <property type="entry name" value="Glyco_hydro_17"/>
</dbReference>
<evidence type="ECO:0000256" key="5">
    <source>
        <dbReference type="ARBA" id="ARBA00022714"/>
    </source>
</evidence>
<organism evidence="13 14">
    <name type="scientific">Ilex paraguariensis</name>
    <name type="common">yerba mate</name>
    <dbReference type="NCBI Taxonomy" id="185542"/>
    <lineage>
        <taxon>Eukaryota</taxon>
        <taxon>Viridiplantae</taxon>
        <taxon>Streptophyta</taxon>
        <taxon>Embryophyta</taxon>
        <taxon>Tracheophyta</taxon>
        <taxon>Spermatophyta</taxon>
        <taxon>Magnoliopsida</taxon>
        <taxon>eudicotyledons</taxon>
        <taxon>Gunneridae</taxon>
        <taxon>Pentapetalae</taxon>
        <taxon>asterids</taxon>
        <taxon>campanulids</taxon>
        <taxon>Aquifoliales</taxon>
        <taxon>Aquifoliaceae</taxon>
        <taxon>Ilex</taxon>
    </lineage>
</organism>
<evidence type="ECO:0000256" key="1">
    <source>
        <dbReference type="ARBA" id="ARBA00000382"/>
    </source>
</evidence>
<dbReference type="Gene3D" id="3.20.20.80">
    <property type="entry name" value="Glycosidases"/>
    <property type="match status" value="1"/>
</dbReference>
<evidence type="ECO:0000256" key="3">
    <source>
        <dbReference type="ARBA" id="ARBA00008773"/>
    </source>
</evidence>
<keyword evidence="9" id="KW-0326">Glycosidase</keyword>
<evidence type="ECO:0000256" key="2">
    <source>
        <dbReference type="ARBA" id="ARBA00003532"/>
    </source>
</evidence>
<dbReference type="PROSITE" id="PS51085">
    <property type="entry name" value="2FE2S_FER_2"/>
    <property type="match status" value="1"/>
</dbReference>
<comment type="similarity">
    <text evidence="3 11">Belongs to the glycosyl hydrolase 17 family.</text>
</comment>
<dbReference type="Pfam" id="PF00111">
    <property type="entry name" value="Fer2"/>
    <property type="match status" value="1"/>
</dbReference>
<keyword evidence="7" id="KW-0378">Hydrolase</keyword>
<evidence type="ECO:0000256" key="10">
    <source>
        <dbReference type="ARBA" id="ARBA00034078"/>
    </source>
</evidence>
<dbReference type="NCBIfam" id="TIGR02008">
    <property type="entry name" value="fdx_plant"/>
    <property type="match status" value="1"/>
</dbReference>
<dbReference type="GO" id="GO:0042973">
    <property type="term" value="F:glucan endo-1,3-beta-D-glucosidase activity"/>
    <property type="evidence" value="ECO:0007669"/>
    <property type="project" value="UniProtKB-EC"/>
</dbReference>
<comment type="caution">
    <text evidence="13">The sequence shown here is derived from an EMBL/GenBank/DDBJ whole genome shotgun (WGS) entry which is preliminary data.</text>
</comment>
<comment type="cofactor">
    <cofactor evidence="10">
        <name>[2Fe-2S] cluster</name>
        <dbReference type="ChEBI" id="CHEBI:190135"/>
    </cofactor>
</comment>
<dbReference type="GO" id="GO:0006124">
    <property type="term" value="P:ferredoxin metabolic process"/>
    <property type="evidence" value="ECO:0007669"/>
    <property type="project" value="UniProtKB-ARBA"/>
</dbReference>
<dbReference type="InterPro" id="IPR010241">
    <property type="entry name" value="Fd_pln"/>
</dbReference>
<comment type="catalytic activity">
    <reaction evidence="1">
        <text>Hydrolysis of (1-&gt;3)-beta-D-glucosidic linkages in (1-&gt;3)-beta-D-glucans.</text>
        <dbReference type="EC" id="3.2.1.39"/>
    </reaction>
</comment>
<dbReference type="GO" id="GO:0051537">
    <property type="term" value="F:2 iron, 2 sulfur cluster binding"/>
    <property type="evidence" value="ECO:0007669"/>
    <property type="project" value="UniProtKB-KW"/>
</dbReference>
<dbReference type="AlphaFoldDB" id="A0ABC8TNI3"/>
<keyword evidence="5" id="KW-0479">Metal-binding</keyword>
<dbReference type="InterPro" id="IPR036010">
    <property type="entry name" value="2Fe-2S_ferredoxin-like_sf"/>
</dbReference>
<dbReference type="InterPro" id="IPR001041">
    <property type="entry name" value="2Fe-2S_ferredoxin-type"/>
</dbReference>
<dbReference type="FunFam" id="3.20.20.80:FF:000005">
    <property type="entry name" value="Glucan endo-1,3-beta-glucosidase 14"/>
    <property type="match status" value="1"/>
</dbReference>
<dbReference type="CDD" id="cd00207">
    <property type="entry name" value="fer2"/>
    <property type="match status" value="1"/>
</dbReference>
<evidence type="ECO:0000259" key="12">
    <source>
        <dbReference type="PROSITE" id="PS51085"/>
    </source>
</evidence>
<reference evidence="13 14" key="1">
    <citation type="submission" date="2024-02" db="EMBL/GenBank/DDBJ databases">
        <authorList>
            <person name="Vignale AGUSTIN F."/>
            <person name="Sosa J E."/>
            <person name="Modenutti C."/>
        </authorList>
    </citation>
    <scope>NUCLEOTIDE SEQUENCE [LARGE SCALE GENOMIC DNA]</scope>
</reference>
<dbReference type="Pfam" id="PF00332">
    <property type="entry name" value="Glyco_hydro_17"/>
    <property type="match status" value="1"/>
</dbReference>
<dbReference type="EC" id="3.2.1.39" evidence="4"/>
<dbReference type="SUPFAM" id="SSF51445">
    <property type="entry name" value="(Trans)glycosidases"/>
    <property type="match status" value="1"/>
</dbReference>
<dbReference type="Gene3D" id="3.10.20.30">
    <property type="match status" value="1"/>
</dbReference>
<evidence type="ECO:0000313" key="14">
    <source>
        <dbReference type="Proteomes" id="UP001642360"/>
    </source>
</evidence>